<evidence type="ECO:0000259" key="7">
    <source>
        <dbReference type="PROSITE" id="PS50195"/>
    </source>
</evidence>
<dbReference type="Proteomes" id="UP000225706">
    <property type="component" value="Unassembled WGS sequence"/>
</dbReference>
<dbReference type="InterPro" id="IPR001683">
    <property type="entry name" value="PX_dom"/>
</dbReference>
<dbReference type="InterPro" id="IPR036871">
    <property type="entry name" value="PX_dom_sf"/>
</dbReference>
<keyword evidence="9" id="KW-1185">Reference proteome</keyword>
<proteinExistence type="predicted"/>
<sequence length="327" mass="37303">MGSSWYLDETEISSYDPGHSSPDSLSFNGKLFNYPAGSMSSLAEKGVVYVDSDPEEDDDLNVPDSTCGGHGILVRSDPKKTTFQIVNTRIHDENKHVIYCVMVLKKDVGIDKDQVTVERRYSDFAALYKTLRKDLSSLFKDIEVNFPGKVIGQKNNLNPELIESRRMALQDFLQNIFKHKEVRQQQAFKEFFFLPGLREATDSLKAGELENCLELFLNSIHLQVKLCDEVRETVATFGAIVVVLEAQGKLEDAERYARAALELNHDDYLSPYAMPLLDTLAKLRRILQMEKKTIVRHLSELQRMSGIEVEDTFTLRELAVKRFEKVK</sequence>
<dbReference type="Gene3D" id="3.30.1520.10">
    <property type="entry name" value="Phox-like domain"/>
    <property type="match status" value="1"/>
</dbReference>
<keyword evidence="2" id="KW-0813">Transport</keyword>
<dbReference type="STRING" id="50429.A0A2B4RVT4"/>
<reference evidence="9" key="1">
    <citation type="journal article" date="2017" name="bioRxiv">
        <title>Comparative analysis of the genomes of Stylophora pistillata and Acropora digitifera provides evidence for extensive differences between species of corals.</title>
        <authorList>
            <person name="Voolstra C.R."/>
            <person name="Li Y."/>
            <person name="Liew Y.J."/>
            <person name="Baumgarten S."/>
            <person name="Zoccola D."/>
            <person name="Flot J.-F."/>
            <person name="Tambutte S."/>
            <person name="Allemand D."/>
            <person name="Aranda M."/>
        </authorList>
    </citation>
    <scope>NUCLEOTIDE SEQUENCE [LARGE SCALE GENOMIC DNA]</scope>
</reference>
<dbReference type="PANTHER" id="PTHR20939">
    <property type="entry name" value="SORTING NEXIN 20, 21"/>
    <property type="match status" value="1"/>
</dbReference>
<evidence type="ECO:0000256" key="1">
    <source>
        <dbReference type="ARBA" id="ARBA00004469"/>
    </source>
</evidence>
<evidence type="ECO:0000256" key="6">
    <source>
        <dbReference type="ARBA" id="ARBA00023136"/>
    </source>
</evidence>
<gene>
    <name evidence="8" type="primary">SNX20</name>
    <name evidence="8" type="ORF">AWC38_SpisGene15221</name>
</gene>
<comment type="caution">
    <text evidence="8">The sequence shown here is derived from an EMBL/GenBank/DDBJ whole genome shotgun (WGS) entry which is preliminary data.</text>
</comment>
<protein>
    <submittedName>
        <fullName evidence="8">Sorting nexin-20</fullName>
    </submittedName>
</protein>
<evidence type="ECO:0000256" key="5">
    <source>
        <dbReference type="ARBA" id="ARBA00023121"/>
    </source>
</evidence>
<dbReference type="SUPFAM" id="SSF64268">
    <property type="entry name" value="PX domain"/>
    <property type="match status" value="1"/>
</dbReference>
<evidence type="ECO:0000256" key="2">
    <source>
        <dbReference type="ARBA" id="ARBA00022448"/>
    </source>
</evidence>
<keyword evidence="5" id="KW-0446">Lipid-binding</keyword>
<comment type="subcellular location">
    <subcellularLocation>
        <location evidence="1">Early endosome membrane</location>
        <topology evidence="1">Peripheral membrane protein</topology>
        <orientation evidence="1">Cytoplasmic side</orientation>
    </subcellularLocation>
</comment>
<dbReference type="SMART" id="SM00312">
    <property type="entry name" value="PX"/>
    <property type="match status" value="1"/>
</dbReference>
<dbReference type="GO" id="GO:1901981">
    <property type="term" value="F:phosphatidylinositol phosphate binding"/>
    <property type="evidence" value="ECO:0007669"/>
    <property type="project" value="TreeGrafter"/>
</dbReference>
<dbReference type="GO" id="GO:0015031">
    <property type="term" value="P:protein transport"/>
    <property type="evidence" value="ECO:0007669"/>
    <property type="project" value="UniProtKB-KW"/>
</dbReference>
<keyword evidence="4" id="KW-0653">Protein transport</keyword>
<dbReference type="PANTHER" id="PTHR20939:SF11">
    <property type="entry name" value="LD12265P"/>
    <property type="match status" value="1"/>
</dbReference>
<evidence type="ECO:0000256" key="4">
    <source>
        <dbReference type="ARBA" id="ARBA00022927"/>
    </source>
</evidence>
<dbReference type="GO" id="GO:0031901">
    <property type="term" value="C:early endosome membrane"/>
    <property type="evidence" value="ECO:0007669"/>
    <property type="project" value="UniProtKB-SubCell"/>
</dbReference>
<name>A0A2B4RVT4_STYPI</name>
<dbReference type="Pfam" id="PF00787">
    <property type="entry name" value="PX"/>
    <property type="match status" value="1"/>
</dbReference>
<organism evidence="8 9">
    <name type="scientific">Stylophora pistillata</name>
    <name type="common">Smooth cauliflower coral</name>
    <dbReference type="NCBI Taxonomy" id="50429"/>
    <lineage>
        <taxon>Eukaryota</taxon>
        <taxon>Metazoa</taxon>
        <taxon>Cnidaria</taxon>
        <taxon>Anthozoa</taxon>
        <taxon>Hexacorallia</taxon>
        <taxon>Scleractinia</taxon>
        <taxon>Astrocoeniina</taxon>
        <taxon>Pocilloporidae</taxon>
        <taxon>Stylophora</taxon>
    </lineage>
</organism>
<dbReference type="OrthoDB" id="5975050at2759"/>
<keyword evidence="6" id="KW-0472">Membrane</keyword>
<dbReference type="InterPro" id="IPR039937">
    <property type="entry name" value="SNX20/SNX21"/>
</dbReference>
<dbReference type="AlphaFoldDB" id="A0A2B4RVT4"/>
<dbReference type="EMBL" id="LSMT01000321">
    <property type="protein sequence ID" value="PFX20332.1"/>
    <property type="molecule type" value="Genomic_DNA"/>
</dbReference>
<evidence type="ECO:0000313" key="8">
    <source>
        <dbReference type="EMBL" id="PFX20332.1"/>
    </source>
</evidence>
<keyword evidence="3" id="KW-0967">Endosome</keyword>
<dbReference type="PROSITE" id="PS50195">
    <property type="entry name" value="PX"/>
    <property type="match status" value="1"/>
</dbReference>
<evidence type="ECO:0000256" key="3">
    <source>
        <dbReference type="ARBA" id="ARBA00022753"/>
    </source>
</evidence>
<feature type="domain" description="PX" evidence="7">
    <location>
        <begin position="77"/>
        <end position="199"/>
    </location>
</feature>
<evidence type="ECO:0000313" key="9">
    <source>
        <dbReference type="Proteomes" id="UP000225706"/>
    </source>
</evidence>
<accession>A0A2B4RVT4</accession>